<feature type="compositionally biased region" description="Basic residues" evidence="2">
    <location>
        <begin position="116"/>
        <end position="138"/>
    </location>
</feature>
<feature type="compositionally biased region" description="Low complexity" evidence="2">
    <location>
        <begin position="174"/>
        <end position="190"/>
    </location>
</feature>
<evidence type="ECO:0000256" key="2">
    <source>
        <dbReference type="SAM" id="MobiDB-lite"/>
    </source>
</evidence>
<feature type="region of interest" description="Disordered" evidence="2">
    <location>
        <begin position="116"/>
        <end position="376"/>
    </location>
</feature>
<name>A0AAN6XS78_9PEZI</name>
<feature type="compositionally biased region" description="Basic and acidic residues" evidence="2">
    <location>
        <begin position="10"/>
        <end position="20"/>
    </location>
</feature>
<feature type="compositionally biased region" description="Acidic residues" evidence="2">
    <location>
        <begin position="21"/>
        <end position="30"/>
    </location>
</feature>
<dbReference type="PROSITE" id="PS50013">
    <property type="entry name" value="CHROMO_2"/>
    <property type="match status" value="1"/>
</dbReference>
<feature type="domain" description="Chromo" evidence="3">
    <location>
        <begin position="45"/>
        <end position="126"/>
    </location>
</feature>
<dbReference type="SUPFAM" id="SSF54160">
    <property type="entry name" value="Chromo domain-like"/>
    <property type="match status" value="1"/>
</dbReference>
<evidence type="ECO:0000259" key="3">
    <source>
        <dbReference type="PROSITE" id="PS50013"/>
    </source>
</evidence>
<dbReference type="Gene3D" id="2.40.50.40">
    <property type="match status" value="1"/>
</dbReference>
<protein>
    <recommendedName>
        <fullName evidence="3">Chromo domain-containing protein</fullName>
    </recommendedName>
</protein>
<reference evidence="4" key="1">
    <citation type="journal article" date="2023" name="Mol. Phylogenet. Evol.">
        <title>Genome-scale phylogeny and comparative genomics of the fungal order Sordariales.</title>
        <authorList>
            <person name="Hensen N."/>
            <person name="Bonometti L."/>
            <person name="Westerberg I."/>
            <person name="Brannstrom I.O."/>
            <person name="Guillou S."/>
            <person name="Cros-Aarteil S."/>
            <person name="Calhoun S."/>
            <person name="Haridas S."/>
            <person name="Kuo A."/>
            <person name="Mondo S."/>
            <person name="Pangilinan J."/>
            <person name="Riley R."/>
            <person name="LaButti K."/>
            <person name="Andreopoulos B."/>
            <person name="Lipzen A."/>
            <person name="Chen C."/>
            <person name="Yan M."/>
            <person name="Daum C."/>
            <person name="Ng V."/>
            <person name="Clum A."/>
            <person name="Steindorff A."/>
            <person name="Ohm R.A."/>
            <person name="Martin F."/>
            <person name="Silar P."/>
            <person name="Natvig D.O."/>
            <person name="Lalanne C."/>
            <person name="Gautier V."/>
            <person name="Ament-Velasquez S.L."/>
            <person name="Kruys A."/>
            <person name="Hutchinson M.I."/>
            <person name="Powell A.J."/>
            <person name="Barry K."/>
            <person name="Miller A.N."/>
            <person name="Grigoriev I.V."/>
            <person name="Debuchy R."/>
            <person name="Gladieux P."/>
            <person name="Hiltunen Thoren M."/>
            <person name="Johannesson H."/>
        </authorList>
    </citation>
    <scope>NUCLEOTIDE SEQUENCE</scope>
    <source>
        <strain evidence="4">CBS 315.58</strain>
    </source>
</reference>
<feature type="compositionally biased region" description="Low complexity" evidence="2">
    <location>
        <begin position="139"/>
        <end position="158"/>
    </location>
</feature>
<feature type="region of interest" description="Disordered" evidence="2">
    <location>
        <begin position="433"/>
        <end position="459"/>
    </location>
</feature>
<accession>A0AAN6XS78</accession>
<reference evidence="4" key="2">
    <citation type="submission" date="2023-05" db="EMBL/GenBank/DDBJ databases">
        <authorList>
            <consortium name="Lawrence Berkeley National Laboratory"/>
            <person name="Steindorff A."/>
            <person name="Hensen N."/>
            <person name="Bonometti L."/>
            <person name="Westerberg I."/>
            <person name="Brannstrom I.O."/>
            <person name="Guillou S."/>
            <person name="Cros-Aarteil S."/>
            <person name="Calhoun S."/>
            <person name="Haridas S."/>
            <person name="Kuo A."/>
            <person name="Mondo S."/>
            <person name="Pangilinan J."/>
            <person name="Riley R."/>
            <person name="Labutti K."/>
            <person name="Andreopoulos B."/>
            <person name="Lipzen A."/>
            <person name="Chen C."/>
            <person name="Yanf M."/>
            <person name="Daum C."/>
            <person name="Ng V."/>
            <person name="Clum A."/>
            <person name="Ohm R."/>
            <person name="Martin F."/>
            <person name="Silar P."/>
            <person name="Natvig D."/>
            <person name="Lalanne C."/>
            <person name="Gautier V."/>
            <person name="Ament-Velasquez S.L."/>
            <person name="Kruys A."/>
            <person name="Hutchinson M.I."/>
            <person name="Powell A.J."/>
            <person name="Barry K."/>
            <person name="Miller A.N."/>
            <person name="Grigoriev I.V."/>
            <person name="Debuchy R."/>
            <person name="Gladieux P."/>
            <person name="Thoren M.H."/>
            <person name="Johannesson H."/>
        </authorList>
    </citation>
    <scope>NUCLEOTIDE SEQUENCE</scope>
    <source>
        <strain evidence="4">CBS 315.58</strain>
    </source>
</reference>
<comment type="subunit">
    <text evidence="1">Component of the NuA4 histone acetyltransferase complex.</text>
</comment>
<evidence type="ECO:0000256" key="1">
    <source>
        <dbReference type="ARBA" id="ARBA00011353"/>
    </source>
</evidence>
<feature type="compositionally biased region" description="Polar residues" evidence="2">
    <location>
        <begin position="437"/>
        <end position="447"/>
    </location>
</feature>
<dbReference type="InterPro" id="IPR016197">
    <property type="entry name" value="Chromo-like_dom_sf"/>
</dbReference>
<comment type="caution">
    <text evidence="4">The sequence shown here is derived from an EMBL/GenBank/DDBJ whole genome shotgun (WGS) entry which is preliminary data.</text>
</comment>
<gene>
    <name evidence="4" type="ORF">QBC40DRAFT_120</name>
</gene>
<feature type="region of interest" description="Disordered" evidence="2">
    <location>
        <begin position="1"/>
        <end position="35"/>
    </location>
</feature>
<dbReference type="InterPro" id="IPR000953">
    <property type="entry name" value="Chromo/chromo_shadow_dom"/>
</dbReference>
<dbReference type="EMBL" id="MU863875">
    <property type="protein sequence ID" value="KAK4205601.1"/>
    <property type="molecule type" value="Genomic_DNA"/>
</dbReference>
<evidence type="ECO:0000313" key="4">
    <source>
        <dbReference type="EMBL" id="KAK4205601.1"/>
    </source>
</evidence>
<feature type="compositionally biased region" description="Low complexity" evidence="2">
    <location>
        <begin position="244"/>
        <end position="256"/>
    </location>
</feature>
<feature type="compositionally biased region" description="Acidic residues" evidence="2">
    <location>
        <begin position="162"/>
        <end position="173"/>
    </location>
</feature>
<keyword evidence="5" id="KW-1185">Reference proteome</keyword>
<dbReference type="Proteomes" id="UP001303160">
    <property type="component" value="Unassembled WGS sequence"/>
</dbReference>
<proteinExistence type="predicted"/>
<dbReference type="GO" id="GO:0006338">
    <property type="term" value="P:chromatin remodeling"/>
    <property type="evidence" value="ECO:0007669"/>
    <property type="project" value="UniProtKB-ARBA"/>
</dbReference>
<sequence>MFKNINVGSVEKRHSSRSDLDDPAESDDDTISLTSTVAPDDDQEYVVETILAELPNQDGTLFYLVQWDASQFDIFLDSTWEPAENLNDELRAQWVDTKAREEAGEVEPFDVNKYFKKQKAKEREQKKRHRRRNAKRARLGLPLTGPLPSPSSSRSSKSLDVDSSEEASEDDNVVEVAAVSRPRSRTSTSSFQKKGVARPKSPTKVSKSATVARASKDGRQSSLSKPAKPAALSDPQPSTKKRSATAASTTGYTGTARKPSRDSTGGLPKSNPASTIRVASGPGSGSGQKPMTARKSTQKTTQSKTGNIFTSGKVRKQRPTMEDVMSDPHKDPKPFSNMHIGRVAQLRSRAREDLAPDPSQVSLFPVTKGPSAAAPATSVRRISNDEDDSLFVPGYAKELHSEPQELRADGVPANQTGLAPVLTGLPTTSTGLTPTSAGISPGTTVLPSTPVPISRPPLKKRKSVRFPDEVKQVIVFHEPEYEPEHMDVDEVSVETCSQAPLVRPPTPPRMSRPPQREVIPIVQGNTKSQKKMTFGKRQSGSKLVPTTFTGLPDQSSDQWLSSFLATDMLEFDYTCLATAVATSFNSLVKTALAFGGVSSDTDKSTVEKVASYLRAGMLGLLCARPEYHILIFPTKCEEWNEIKLLGLPTSSNAATSTELQYYIFVPHVDFLGMLPQPDSVPPRPAGVEKELPNRQAILRKFFDFDYKRLLPSKPGSTHHFFLAFPDTKLEVRLLVFHWLRASNPNCCIFTNEQAGSWRAFQEKLKLEKTSGVVIVHELLAGILSGVPNLGYHLFHQDDRWWCLTEPISALPMFPSTNSLREENPVAPGHLQLTRLFPQGTAILLTPSFLVSEPTRALEIIDWFLANFSKSTTYRLVTAWDIATYLKSLADEKDHDRRRLLASPTATESTASLAIEENLQGLSREDCENRYLAATKAFELDDLRMRRVPPLGDNEESATLVYAIDSIDPNDEQSLVNWFGYWSTLRLDMFRHFYVLGTDDTMTARRCGRGEREIAVPKYADLTINDPDSVMRATLDLYQSRKMEAQQPAGAAAPDGAQMATVAPTATDIFQATTIHDVQSDLFSRVDAGSLVDMLRDLGPKDWNSSLWVLYGFPISWLDAEMADHFQDFKQGWHTISTWFRWGYSWGGKTGMTRYNTYVGFFYTIADEWDPSNKPTDRRAKRHPWLVFYRPCNAHKRPSPQEKSRRQTYYEQEPWAQAELIIWDPAAPRKFGNRQPHERELTFMQREVIKHVREHGPAKNAGSKLTDVWLGGYKIPDKCHSPYDVDVVTNFIQAICNEKNFKEFIPAPYVVMKRPDSGFKRVNLIAEVNEGPRLTNYTIINGDADDVPMDTEESELSSDEEDTRIIFHAPRPLGRPLSGGPTKCQNRLHEEARLWRIKHGKRSHMRYQFVPTTEWYKEQQEEGRGFSHITVGSWQTIFNALKIGQGASLRGHHRESGAGSA</sequence>
<organism evidence="4 5">
    <name type="scientific">Triangularia verruculosa</name>
    <dbReference type="NCBI Taxonomy" id="2587418"/>
    <lineage>
        <taxon>Eukaryota</taxon>
        <taxon>Fungi</taxon>
        <taxon>Dikarya</taxon>
        <taxon>Ascomycota</taxon>
        <taxon>Pezizomycotina</taxon>
        <taxon>Sordariomycetes</taxon>
        <taxon>Sordariomycetidae</taxon>
        <taxon>Sordariales</taxon>
        <taxon>Podosporaceae</taxon>
        <taxon>Triangularia</taxon>
    </lineage>
</organism>
<evidence type="ECO:0000313" key="5">
    <source>
        <dbReference type="Proteomes" id="UP001303160"/>
    </source>
</evidence>